<organism evidence="2 3">
    <name type="scientific">Actinia tenebrosa</name>
    <name type="common">Australian red waratah sea anemone</name>
    <dbReference type="NCBI Taxonomy" id="6105"/>
    <lineage>
        <taxon>Eukaryota</taxon>
        <taxon>Metazoa</taxon>
        <taxon>Cnidaria</taxon>
        <taxon>Anthozoa</taxon>
        <taxon>Hexacorallia</taxon>
        <taxon>Actiniaria</taxon>
        <taxon>Actiniidae</taxon>
        <taxon>Actinia</taxon>
    </lineage>
</organism>
<protein>
    <submittedName>
        <fullName evidence="3">Uncharacterized protein LOC116303652 isoform X1</fullName>
    </submittedName>
</protein>
<dbReference type="GeneID" id="116303652"/>
<dbReference type="PANTHER" id="PTHR28064:SF1">
    <property type="entry name" value="INNER KINETOCHORE SUBUNIT NKP2"/>
    <property type="match status" value="1"/>
</dbReference>
<feature type="compositionally biased region" description="Polar residues" evidence="1">
    <location>
        <begin position="92"/>
        <end position="104"/>
    </location>
</feature>
<dbReference type="AlphaFoldDB" id="A0A6P8IQA7"/>
<keyword evidence="2" id="KW-1185">Reference proteome</keyword>
<dbReference type="RefSeq" id="XP_031569092.1">
    <property type="nucleotide sequence ID" value="XM_031713232.1"/>
</dbReference>
<evidence type="ECO:0000256" key="1">
    <source>
        <dbReference type="SAM" id="MobiDB-lite"/>
    </source>
</evidence>
<evidence type="ECO:0000313" key="2">
    <source>
        <dbReference type="Proteomes" id="UP000515163"/>
    </source>
</evidence>
<dbReference type="InterPro" id="IPR018565">
    <property type="entry name" value="Nkp2/Cnl2"/>
</dbReference>
<accession>A0A6P8IQA7</accession>
<dbReference type="GO" id="GO:0031511">
    <property type="term" value="C:Mis6-Sim4 complex"/>
    <property type="evidence" value="ECO:0007669"/>
    <property type="project" value="TreeGrafter"/>
</dbReference>
<dbReference type="KEGG" id="aten:116303652"/>
<dbReference type="OrthoDB" id="5981687at2759"/>
<feature type="region of interest" description="Disordered" evidence="1">
    <location>
        <begin position="91"/>
        <end position="113"/>
    </location>
</feature>
<reference evidence="3" key="1">
    <citation type="submission" date="2025-08" db="UniProtKB">
        <authorList>
            <consortium name="RefSeq"/>
        </authorList>
    </citation>
    <scope>IDENTIFICATION</scope>
    <source>
        <tissue evidence="3">Tentacle</tissue>
    </source>
</reference>
<dbReference type="Proteomes" id="UP000515163">
    <property type="component" value="Unplaced"/>
</dbReference>
<dbReference type="InParanoid" id="A0A6P8IQA7"/>
<evidence type="ECO:0000313" key="3">
    <source>
        <dbReference type="RefSeq" id="XP_031569092.1"/>
    </source>
</evidence>
<proteinExistence type="predicted"/>
<gene>
    <name evidence="3" type="primary">LOC116303652</name>
</gene>
<dbReference type="Pfam" id="PF09447">
    <property type="entry name" value="Cnl2_NKP2"/>
    <property type="match status" value="1"/>
</dbReference>
<dbReference type="GO" id="GO:0007059">
    <property type="term" value="P:chromosome segregation"/>
    <property type="evidence" value="ECO:0007669"/>
    <property type="project" value="TreeGrafter"/>
</dbReference>
<sequence>MADAQQRTEANEIAEFLSEFLLSAEVSNAYTLDEFKELFPLKFRDHEDVKQLYKAFQSKRKKLKAVIKRNIARHCSAANMMSLHLSHEQYHHLQNNSSVPGSNEESSDNEQQHLKEKLLSVRKDCKAAENQFMRCEKQLSDFDIFQGLNNKDFNVHTLQLLREKLEKPDLTEA</sequence>
<name>A0A6P8IQA7_ACTTE</name>
<dbReference type="PANTHER" id="PTHR28064">
    <property type="entry name" value="INNER KINETOCHORE SUBUNIT NKP2"/>
    <property type="match status" value="1"/>
</dbReference>